<dbReference type="Proteomes" id="UP000054698">
    <property type="component" value="Unassembled WGS sequence"/>
</dbReference>
<evidence type="ECO:0000313" key="4">
    <source>
        <dbReference type="Proteomes" id="UP000054698"/>
    </source>
</evidence>
<feature type="compositionally biased region" description="Low complexity" evidence="1">
    <location>
        <begin position="440"/>
        <end position="452"/>
    </location>
</feature>
<dbReference type="Proteomes" id="UP000251942">
    <property type="component" value="Unassembled WGS sequence"/>
</dbReference>
<proteinExistence type="predicted"/>
<evidence type="ECO:0000256" key="1">
    <source>
        <dbReference type="SAM" id="MobiDB-lite"/>
    </source>
</evidence>
<feature type="compositionally biased region" description="Basic and acidic residues" evidence="1">
    <location>
        <begin position="582"/>
        <end position="592"/>
    </location>
</feature>
<accession>A0A0W0U6X8</accession>
<dbReference type="EMBL" id="UASS01000001">
    <property type="protein sequence ID" value="SPX59253.1"/>
    <property type="molecule type" value="Genomic_DNA"/>
</dbReference>
<evidence type="ECO:0000313" key="3">
    <source>
        <dbReference type="EMBL" id="SPX59253.1"/>
    </source>
</evidence>
<feature type="compositionally biased region" description="Low complexity" evidence="1">
    <location>
        <begin position="487"/>
        <end position="497"/>
    </location>
</feature>
<feature type="region of interest" description="Disordered" evidence="1">
    <location>
        <begin position="474"/>
        <end position="500"/>
    </location>
</feature>
<feature type="region of interest" description="Disordered" evidence="1">
    <location>
        <begin position="555"/>
        <end position="597"/>
    </location>
</feature>
<feature type="compositionally biased region" description="Low complexity" evidence="1">
    <location>
        <begin position="519"/>
        <end position="536"/>
    </location>
</feature>
<sequence length="666" mass="73419">MGKPIQIQEIIAINNNGEILQSKAKELRGTAWYIRDTNSSTDDRVTRMAAHIENLAAQANTAHGKLKNTTADVLITRLSMNEFSLYTKDTPLSLDEYKLLIKRIHGIASKLPPNIHLLLATIPVYWPDTSVHNCALYVQSARSATERPIINHFAKKNYSAVDFHYVNKAGDSLPLRGDEYGSSFCPTIVLRDTEVGTMDIHQFESALKIITAEGESFITLIDICLDHKERIAEKNLMGLLAQLQLRGVKIPLYMSQVITSHTIAPIRKNIFASLTQADTNYKGVDRLFPNETLHIVSPFGDCIDLTIFPPTYLEIPYRKRVLRYLSTTIPGQTILEETIAHPPITLFFQKRIRSLAALGITMSQEMQQQYQTRVDSFLFSLSNRLNETAIAGASTIPSIDSSASTSTEDSATQDLSDAEHWVEALLTDLLDEPATQDGASTSSTTEDSTTLELSDAEHWVEILLTDLPDEAAGVEDSTIPANRDNVSTSDTTDDSTTIDPGNAEHWVAALLHESTSLNDSTASATDDPSTSSITDDSGSDFDDAELWLSAGLTGSSVHRASRSSTPDTTGILSSPGWQDSAIPHDKPKETEKSFPCSATRSSESPLYYDGNPYSLFFSGAAKEIGELKRPFKNHATTIEAYPRFVTTHKAARSEAVEKRRLFRTLI</sequence>
<keyword evidence="4" id="KW-1185">Reference proteome</keyword>
<feature type="region of interest" description="Disordered" evidence="1">
    <location>
        <begin position="517"/>
        <end position="538"/>
    </location>
</feature>
<dbReference type="RefSeq" id="WP_058443636.1">
    <property type="nucleotide sequence ID" value="NZ_CAAAHT010000025.1"/>
</dbReference>
<feature type="compositionally biased region" description="Polar residues" evidence="1">
    <location>
        <begin position="555"/>
        <end position="577"/>
    </location>
</feature>
<dbReference type="AlphaFoldDB" id="A0A0W0U6X8"/>
<evidence type="ECO:0000313" key="2">
    <source>
        <dbReference type="EMBL" id="KTD03672.1"/>
    </source>
</evidence>
<gene>
    <name evidence="2" type="ORF">Lfee_0418</name>
    <name evidence="3" type="ORF">NCTC12022_00074</name>
</gene>
<feature type="region of interest" description="Disordered" evidence="1">
    <location>
        <begin position="432"/>
        <end position="452"/>
    </location>
</feature>
<evidence type="ECO:0000313" key="5">
    <source>
        <dbReference type="Proteomes" id="UP000251942"/>
    </source>
</evidence>
<feature type="region of interest" description="Disordered" evidence="1">
    <location>
        <begin position="397"/>
        <end position="416"/>
    </location>
</feature>
<dbReference type="STRING" id="453.Lfee_0418"/>
<name>A0A0W0U6X8_9GAMM</name>
<dbReference type="PATRIC" id="fig|453.4.peg.454"/>
<feature type="compositionally biased region" description="Low complexity" evidence="1">
    <location>
        <begin position="397"/>
        <end position="412"/>
    </location>
</feature>
<dbReference type="EMBL" id="LNYB01000014">
    <property type="protein sequence ID" value="KTD03672.1"/>
    <property type="molecule type" value="Genomic_DNA"/>
</dbReference>
<reference evidence="3 5" key="2">
    <citation type="submission" date="2018-06" db="EMBL/GenBank/DDBJ databases">
        <authorList>
            <consortium name="Pathogen Informatics"/>
            <person name="Doyle S."/>
        </authorList>
    </citation>
    <scope>NUCLEOTIDE SEQUENCE [LARGE SCALE GENOMIC DNA]</scope>
    <source>
        <strain evidence="3 5">NCTC12022</strain>
    </source>
</reference>
<reference evidence="2 4" key="1">
    <citation type="submission" date="2015-11" db="EMBL/GenBank/DDBJ databases">
        <title>Genomic analysis of 38 Legionella species identifies large and diverse effector repertoires.</title>
        <authorList>
            <person name="Burstein D."/>
            <person name="Amaro F."/>
            <person name="Zusman T."/>
            <person name="Lifshitz Z."/>
            <person name="Cohen O."/>
            <person name="Gilbert J.A."/>
            <person name="Pupko T."/>
            <person name="Shuman H.A."/>
            <person name="Segal G."/>
        </authorList>
    </citation>
    <scope>NUCLEOTIDE SEQUENCE [LARGE SCALE GENOMIC DNA]</scope>
    <source>
        <strain evidence="2 4">WO-44C</strain>
    </source>
</reference>
<organism evidence="2 4">
    <name type="scientific">Legionella feeleii</name>
    <dbReference type="NCBI Taxonomy" id="453"/>
    <lineage>
        <taxon>Bacteria</taxon>
        <taxon>Pseudomonadati</taxon>
        <taxon>Pseudomonadota</taxon>
        <taxon>Gammaproteobacteria</taxon>
        <taxon>Legionellales</taxon>
        <taxon>Legionellaceae</taxon>
        <taxon>Legionella</taxon>
    </lineage>
</organism>
<protein>
    <submittedName>
        <fullName evidence="2">Uncharacterized protein</fullName>
    </submittedName>
</protein>
<dbReference type="OrthoDB" id="5654416at2"/>